<accession>A0A195BVM1</accession>
<reference evidence="1 2" key="1">
    <citation type="submission" date="2015-09" db="EMBL/GenBank/DDBJ databases">
        <title>Atta colombica WGS genome.</title>
        <authorList>
            <person name="Nygaard S."/>
            <person name="Hu H."/>
            <person name="Boomsma J."/>
            <person name="Zhang G."/>
        </authorList>
    </citation>
    <scope>NUCLEOTIDE SEQUENCE [LARGE SCALE GENOMIC DNA]</scope>
    <source>
        <strain evidence="1">Treedump-2</strain>
        <tissue evidence="1">Whole body</tissue>
    </source>
</reference>
<organism evidence="1 2">
    <name type="scientific">Atta colombica</name>
    <dbReference type="NCBI Taxonomy" id="520822"/>
    <lineage>
        <taxon>Eukaryota</taxon>
        <taxon>Metazoa</taxon>
        <taxon>Ecdysozoa</taxon>
        <taxon>Arthropoda</taxon>
        <taxon>Hexapoda</taxon>
        <taxon>Insecta</taxon>
        <taxon>Pterygota</taxon>
        <taxon>Neoptera</taxon>
        <taxon>Endopterygota</taxon>
        <taxon>Hymenoptera</taxon>
        <taxon>Apocrita</taxon>
        <taxon>Aculeata</taxon>
        <taxon>Formicoidea</taxon>
        <taxon>Formicidae</taxon>
        <taxon>Myrmicinae</taxon>
        <taxon>Atta</taxon>
    </lineage>
</organism>
<dbReference type="Proteomes" id="UP000078540">
    <property type="component" value="Unassembled WGS sequence"/>
</dbReference>
<evidence type="ECO:0000313" key="1">
    <source>
        <dbReference type="EMBL" id="KYM91858.1"/>
    </source>
</evidence>
<keyword evidence="2" id="KW-1185">Reference proteome</keyword>
<dbReference type="EMBL" id="KQ976405">
    <property type="protein sequence ID" value="KYM91858.1"/>
    <property type="molecule type" value="Genomic_DNA"/>
</dbReference>
<gene>
    <name evidence="1" type="ORF">ALC53_01360</name>
</gene>
<evidence type="ECO:0000313" key="2">
    <source>
        <dbReference type="Proteomes" id="UP000078540"/>
    </source>
</evidence>
<proteinExistence type="predicted"/>
<dbReference type="AlphaFoldDB" id="A0A195BVM1"/>
<name>A0A195BVM1_9HYME</name>
<protein>
    <submittedName>
        <fullName evidence="1">Uncharacterized protein</fullName>
    </submittedName>
</protein>
<sequence>MCEFMESCGRFVPLDLLFRFRRRRQHIVIVVEREGERMRERDDAGPLGDRSYLGDVGEGVVELLVGRLKHRCFRRYRELKVGLGAIASHILGATWLIPIPTGTIFEISRAHDSDFRGTCSYFRRVTRWLACTHLKFERKPRRQAPRSSTPSPLRVALTLTLTSLIPSLPFPSLRSPPQPDLSHVALVQR</sequence>